<dbReference type="Pfam" id="PF13628">
    <property type="entry name" value="DUF4142"/>
    <property type="match status" value="1"/>
</dbReference>
<dbReference type="Proteomes" id="UP001499930">
    <property type="component" value="Unassembled WGS sequence"/>
</dbReference>
<evidence type="ECO:0000256" key="1">
    <source>
        <dbReference type="SAM" id="MobiDB-lite"/>
    </source>
</evidence>
<organism evidence="3 4">
    <name type="scientific">Streptosporangium longisporum</name>
    <dbReference type="NCBI Taxonomy" id="46187"/>
    <lineage>
        <taxon>Bacteria</taxon>
        <taxon>Bacillati</taxon>
        <taxon>Actinomycetota</taxon>
        <taxon>Actinomycetes</taxon>
        <taxon>Streptosporangiales</taxon>
        <taxon>Streptosporangiaceae</taxon>
        <taxon>Streptosporangium</taxon>
    </lineage>
</organism>
<reference evidence="3 4" key="1">
    <citation type="journal article" date="2019" name="Int. J. Syst. Evol. Microbiol.">
        <title>The Global Catalogue of Microorganisms (GCM) 10K type strain sequencing project: providing services to taxonomists for standard genome sequencing and annotation.</title>
        <authorList>
            <consortium name="The Broad Institute Genomics Platform"/>
            <consortium name="The Broad Institute Genome Sequencing Center for Infectious Disease"/>
            <person name="Wu L."/>
            <person name="Ma J."/>
        </authorList>
    </citation>
    <scope>NUCLEOTIDE SEQUENCE [LARGE SCALE GENOMIC DNA]</scope>
    <source>
        <strain evidence="3 4">JCM 3106</strain>
    </source>
</reference>
<evidence type="ECO:0000259" key="2">
    <source>
        <dbReference type="Pfam" id="PF13628"/>
    </source>
</evidence>
<feature type="region of interest" description="Disordered" evidence="1">
    <location>
        <begin position="200"/>
        <end position="225"/>
    </location>
</feature>
<proteinExistence type="predicted"/>
<dbReference type="RefSeq" id="WP_344889206.1">
    <property type="nucleotide sequence ID" value="NZ_BAAAWD010000006.1"/>
</dbReference>
<evidence type="ECO:0000313" key="3">
    <source>
        <dbReference type="EMBL" id="GAA2992526.1"/>
    </source>
</evidence>
<keyword evidence="4" id="KW-1185">Reference proteome</keyword>
<dbReference type="EMBL" id="BAAAWD010000006">
    <property type="protein sequence ID" value="GAA2992526.1"/>
    <property type="molecule type" value="Genomic_DNA"/>
</dbReference>
<protein>
    <recommendedName>
        <fullName evidence="2">DUF4142 domain-containing protein</fullName>
    </recommendedName>
</protein>
<sequence length="225" mass="24221">MFRSLFRRFTNGEPLLFGVFIAVAAVAVVLITPPGGSPSLATEGWTQTPQGPLGPADRDLLIKVRQAGLWEIPSGQQAQQRAASKRVKEVGMHLMTDHLKLDEEVRALAAKLNVTLPSQASADQQKWMAQLAAVPAGAEYDLLFADLLRKAHGKVFTVVAAVRAGTRNDLVRAFAQRAVEVVMKHMTLLESTGLVDYSALPEPPAPSPPPPVAAALDTPVRREHA</sequence>
<feature type="compositionally biased region" description="Pro residues" evidence="1">
    <location>
        <begin position="201"/>
        <end position="212"/>
    </location>
</feature>
<evidence type="ECO:0000313" key="4">
    <source>
        <dbReference type="Proteomes" id="UP001499930"/>
    </source>
</evidence>
<dbReference type="InterPro" id="IPR025419">
    <property type="entry name" value="DUF4142"/>
</dbReference>
<name>A0ABN3XSD1_9ACTN</name>
<comment type="caution">
    <text evidence="3">The sequence shown here is derived from an EMBL/GenBank/DDBJ whole genome shotgun (WGS) entry which is preliminary data.</text>
</comment>
<dbReference type="PANTHER" id="PTHR38593">
    <property type="entry name" value="BLR2558 PROTEIN"/>
    <property type="match status" value="1"/>
</dbReference>
<accession>A0ABN3XSD1</accession>
<dbReference type="PANTHER" id="PTHR38593:SF1">
    <property type="entry name" value="BLR2558 PROTEIN"/>
    <property type="match status" value="1"/>
</dbReference>
<feature type="domain" description="DUF4142" evidence="2">
    <location>
        <begin position="56"/>
        <end position="187"/>
    </location>
</feature>
<gene>
    <name evidence="3" type="ORF">GCM10017559_10860</name>
</gene>